<dbReference type="Proteomes" id="UP000245539">
    <property type="component" value="Unassembled WGS sequence"/>
</dbReference>
<dbReference type="PIRSF" id="PIRSF028103">
    <property type="entry name" value="GcvR"/>
    <property type="match status" value="1"/>
</dbReference>
<accession>A0A317C1Y7</accession>
<keyword evidence="1" id="KW-0963">Cytoplasm</keyword>
<dbReference type="PANTHER" id="PTHR34875:SF6">
    <property type="entry name" value="UPF0237 PROTEIN MJ1558"/>
    <property type="match status" value="1"/>
</dbReference>
<dbReference type="GO" id="GO:0005737">
    <property type="term" value="C:cytoplasm"/>
    <property type="evidence" value="ECO:0007669"/>
    <property type="project" value="UniProtKB-SubCell"/>
</dbReference>
<dbReference type="RefSeq" id="WP_109839703.1">
    <property type="nucleotide sequence ID" value="NZ_QGKM01000094.1"/>
</dbReference>
<dbReference type="OrthoDB" id="12860at2"/>
<name>A0A317C1Y7_9GAMM</name>
<organism evidence="2 3">
    <name type="scientific">Leucothrix pacifica</name>
    <dbReference type="NCBI Taxonomy" id="1247513"/>
    <lineage>
        <taxon>Bacteria</taxon>
        <taxon>Pseudomonadati</taxon>
        <taxon>Pseudomonadota</taxon>
        <taxon>Gammaproteobacteria</taxon>
        <taxon>Thiotrichales</taxon>
        <taxon>Thiotrichaceae</taxon>
        <taxon>Leucothrix</taxon>
    </lineage>
</organism>
<dbReference type="Gene3D" id="3.30.70.260">
    <property type="match status" value="2"/>
</dbReference>
<keyword evidence="1" id="KW-0804">Transcription</keyword>
<dbReference type="Pfam" id="PF13740">
    <property type="entry name" value="ACT_6"/>
    <property type="match status" value="1"/>
</dbReference>
<dbReference type="SUPFAM" id="SSF55021">
    <property type="entry name" value="ACT-like"/>
    <property type="match status" value="2"/>
</dbReference>
<dbReference type="GO" id="GO:0006355">
    <property type="term" value="P:regulation of DNA-templated transcription"/>
    <property type="evidence" value="ECO:0007669"/>
    <property type="project" value="UniProtKB-UniRule"/>
</dbReference>
<dbReference type="PANTHER" id="PTHR34875">
    <property type="entry name" value="UPF0237 PROTEIN MJ1558"/>
    <property type="match status" value="1"/>
</dbReference>
<protein>
    <recommendedName>
        <fullName evidence="1">Glycine cleavage system transcriptional repressor</fullName>
    </recommendedName>
</protein>
<evidence type="ECO:0000313" key="3">
    <source>
        <dbReference type="Proteomes" id="UP000245539"/>
    </source>
</evidence>
<dbReference type="EMBL" id="QGKM01000094">
    <property type="protein sequence ID" value="PWQ92377.1"/>
    <property type="molecule type" value="Genomic_DNA"/>
</dbReference>
<keyword evidence="1" id="KW-0678">Repressor</keyword>
<evidence type="ECO:0000256" key="1">
    <source>
        <dbReference type="PIRNR" id="PIRNR028103"/>
    </source>
</evidence>
<reference evidence="2 3" key="1">
    <citation type="submission" date="2018-05" db="EMBL/GenBank/DDBJ databases">
        <title>Leucothrix arctica sp. nov., isolated from Arctic seawater.</title>
        <authorList>
            <person name="Choi A."/>
            <person name="Baek K."/>
        </authorList>
    </citation>
    <scope>NUCLEOTIDE SEQUENCE [LARGE SCALE GENOMIC DNA]</scope>
    <source>
        <strain evidence="2 3">JCM 18388</strain>
    </source>
</reference>
<dbReference type="AlphaFoldDB" id="A0A317C1Y7"/>
<sequence>MQTSLVLTVLSDDRPGLVKMISEVLKEYEGNWTESRMIHLAGKFAGLLKVTAPESKVDLLVAALTGMQDDGIEITVEVVADTSKNANGETLVLEVLGQDSPGIVNAITQELSSLQVNVEELISEQRSAPMSSETLFYAKIDMSLPEGLSARDVQKALEAMPDQLMVDIQFGD</sequence>
<comment type="subcellular location">
    <subcellularLocation>
        <location evidence="1">Cytoplasm</location>
    </subcellularLocation>
</comment>
<comment type="caution">
    <text evidence="2">The sequence shown here is derived from an EMBL/GenBank/DDBJ whole genome shotgun (WGS) entry which is preliminary data.</text>
</comment>
<gene>
    <name evidence="2" type="ORF">DKW60_21410</name>
</gene>
<dbReference type="CDD" id="cd04869">
    <property type="entry name" value="ACT_GcvR_2"/>
    <property type="match status" value="1"/>
</dbReference>
<evidence type="ECO:0000313" key="2">
    <source>
        <dbReference type="EMBL" id="PWQ92377.1"/>
    </source>
</evidence>
<dbReference type="InterPro" id="IPR045865">
    <property type="entry name" value="ACT-like_dom_sf"/>
</dbReference>
<keyword evidence="3" id="KW-1185">Reference proteome</keyword>
<dbReference type="InterPro" id="IPR050990">
    <property type="entry name" value="UPF0237/GcvR_regulator"/>
</dbReference>
<dbReference type="InterPro" id="IPR016867">
    <property type="entry name" value="GcvR"/>
</dbReference>
<proteinExistence type="predicted"/>